<name>A0ACB8VAK2_9TELE</name>
<gene>
    <name evidence="1" type="ORF">L3Q82_005243</name>
</gene>
<reference evidence="1" key="1">
    <citation type="submission" date="2022-04" db="EMBL/GenBank/DDBJ databases">
        <title>Jade perch genome.</title>
        <authorList>
            <person name="Chao B."/>
        </authorList>
    </citation>
    <scope>NUCLEOTIDE SEQUENCE</scope>
    <source>
        <strain evidence="1">CB-2022</strain>
    </source>
</reference>
<dbReference type="Proteomes" id="UP000831701">
    <property type="component" value="Chromosome 23"/>
</dbReference>
<sequence>MNKQIEEIKRERERQKQLVKMRKQFCPKCDGMMDKGVLEPVGPALGKEQSFTEQAPLVADDGVQRVAGIVHNIQQFVQSPRLCHRHQRVQLRADHRAGPPDQFIQSGCVLFGYAAPPAHHSVKEDTGNHRLVAGVRCPVQFIVQPQPEKSEVYRVKRRGASTVPWGAPVLLTTVSGRDVLQPDVLWSASEMGVGSMEQVVDGILHANTWLVGELQAILGVLHLGSEEAEEEPLLTSSSDVK</sequence>
<dbReference type="EMBL" id="CM041553">
    <property type="protein sequence ID" value="KAI3352258.1"/>
    <property type="molecule type" value="Genomic_DNA"/>
</dbReference>
<evidence type="ECO:0000313" key="2">
    <source>
        <dbReference type="Proteomes" id="UP000831701"/>
    </source>
</evidence>
<proteinExistence type="predicted"/>
<comment type="caution">
    <text evidence="1">The sequence shown here is derived from an EMBL/GenBank/DDBJ whole genome shotgun (WGS) entry which is preliminary data.</text>
</comment>
<keyword evidence="2" id="KW-1185">Reference proteome</keyword>
<accession>A0ACB8VAK2</accession>
<evidence type="ECO:0000313" key="1">
    <source>
        <dbReference type="EMBL" id="KAI3352258.1"/>
    </source>
</evidence>
<protein>
    <submittedName>
        <fullName evidence="1">Uncharacterized protein</fullName>
    </submittedName>
</protein>
<organism evidence="1 2">
    <name type="scientific">Scortum barcoo</name>
    <name type="common">barcoo grunter</name>
    <dbReference type="NCBI Taxonomy" id="214431"/>
    <lineage>
        <taxon>Eukaryota</taxon>
        <taxon>Metazoa</taxon>
        <taxon>Chordata</taxon>
        <taxon>Craniata</taxon>
        <taxon>Vertebrata</taxon>
        <taxon>Euteleostomi</taxon>
        <taxon>Actinopterygii</taxon>
        <taxon>Neopterygii</taxon>
        <taxon>Teleostei</taxon>
        <taxon>Neoteleostei</taxon>
        <taxon>Acanthomorphata</taxon>
        <taxon>Eupercaria</taxon>
        <taxon>Centrarchiformes</taxon>
        <taxon>Terapontoidei</taxon>
        <taxon>Terapontidae</taxon>
        <taxon>Scortum</taxon>
    </lineage>
</organism>